<protein>
    <recommendedName>
        <fullName evidence="4">G protein-coupled receptor</fullName>
    </recommendedName>
</protein>
<evidence type="ECO:0000313" key="3">
    <source>
        <dbReference type="Proteomes" id="UP001432027"/>
    </source>
</evidence>
<gene>
    <name evidence="2" type="ORF">PENTCL1PPCAC_17049</name>
</gene>
<feature type="non-terminal residue" evidence="2">
    <location>
        <position position="1"/>
    </location>
</feature>
<feature type="region of interest" description="Disordered" evidence="1">
    <location>
        <begin position="32"/>
        <end position="51"/>
    </location>
</feature>
<dbReference type="AlphaFoldDB" id="A0AAV5TKK4"/>
<organism evidence="2 3">
    <name type="scientific">Pristionchus entomophagus</name>
    <dbReference type="NCBI Taxonomy" id="358040"/>
    <lineage>
        <taxon>Eukaryota</taxon>
        <taxon>Metazoa</taxon>
        <taxon>Ecdysozoa</taxon>
        <taxon>Nematoda</taxon>
        <taxon>Chromadorea</taxon>
        <taxon>Rhabditida</taxon>
        <taxon>Rhabditina</taxon>
        <taxon>Diplogasteromorpha</taxon>
        <taxon>Diplogasteroidea</taxon>
        <taxon>Neodiplogasteridae</taxon>
        <taxon>Pristionchus</taxon>
    </lineage>
</organism>
<dbReference type="Proteomes" id="UP001432027">
    <property type="component" value="Unassembled WGS sequence"/>
</dbReference>
<feature type="compositionally biased region" description="Low complexity" evidence="1">
    <location>
        <begin position="32"/>
        <end position="41"/>
    </location>
</feature>
<comment type="caution">
    <text evidence="2">The sequence shown here is derived from an EMBL/GenBank/DDBJ whole genome shotgun (WGS) entry which is preliminary data.</text>
</comment>
<name>A0AAV5TKK4_9BILA</name>
<reference evidence="2" key="1">
    <citation type="submission" date="2023-10" db="EMBL/GenBank/DDBJ databases">
        <title>Genome assembly of Pristionchus species.</title>
        <authorList>
            <person name="Yoshida K."/>
            <person name="Sommer R.J."/>
        </authorList>
    </citation>
    <scope>NUCLEOTIDE SEQUENCE</scope>
    <source>
        <strain evidence="2">RS0144</strain>
    </source>
</reference>
<accession>A0AAV5TKK4</accession>
<evidence type="ECO:0008006" key="4">
    <source>
        <dbReference type="Google" id="ProtNLM"/>
    </source>
</evidence>
<evidence type="ECO:0000256" key="1">
    <source>
        <dbReference type="SAM" id="MobiDB-lite"/>
    </source>
</evidence>
<keyword evidence="3" id="KW-1185">Reference proteome</keyword>
<proteinExistence type="predicted"/>
<evidence type="ECO:0000313" key="2">
    <source>
        <dbReference type="EMBL" id="GMS94874.1"/>
    </source>
</evidence>
<dbReference type="EMBL" id="BTSX01000004">
    <property type="protein sequence ID" value="GMS94874.1"/>
    <property type="molecule type" value="Genomic_DNA"/>
</dbReference>
<sequence length="153" mass="17655">VSNHYQVFGFILLYQSIIQKVFAIARVSSHNSNSASTFSRSNRSREYTGNPDSHNIHFHPILLRCSTMNSRLPSLLLHLLPILRDRDDDDCDDALPILHGHGHGKRRTNPILRGRVHHGHVHRGHVLLESHLHDLHAPSLQLQKYRRIRVQKD</sequence>